<sequence length="38" mass="4349">MCDEWVDWEVLCFTPEIAIELTRLNIINPSITPITNAS</sequence>
<evidence type="ECO:0000313" key="2">
    <source>
        <dbReference type="EMBL" id="KAE9275774.1"/>
    </source>
</evidence>
<comment type="caution">
    <text evidence="2">The sequence shown here is derived from an EMBL/GenBank/DDBJ whole genome shotgun (WGS) entry which is preliminary data.</text>
</comment>
<evidence type="ECO:0000313" key="4">
    <source>
        <dbReference type="Proteomes" id="UP000434957"/>
    </source>
</evidence>
<dbReference type="EMBL" id="QXFV01000343">
    <property type="protein sequence ID" value="KAE9040497.1"/>
    <property type="molecule type" value="Genomic_DNA"/>
</dbReference>
<reference evidence="2 4" key="1">
    <citation type="submission" date="2018-08" db="EMBL/GenBank/DDBJ databases">
        <title>Genomic investigation of the strawberry pathogen Phytophthora fragariae indicates pathogenicity is determined by transcriptional variation in three key races.</title>
        <authorList>
            <person name="Adams T.M."/>
            <person name="Armitage A.D."/>
            <person name="Sobczyk M.K."/>
            <person name="Bates H.J."/>
            <person name="Dunwell J.M."/>
            <person name="Nellist C.F."/>
            <person name="Harrison R.J."/>
        </authorList>
    </citation>
    <scope>NUCLEOTIDE SEQUENCE [LARGE SCALE GENOMIC DNA]</scope>
    <source>
        <strain evidence="1 3">SCRP249</strain>
        <strain evidence="2 4">SCRP333</strain>
    </source>
</reference>
<evidence type="ECO:0000313" key="1">
    <source>
        <dbReference type="EMBL" id="KAE9040497.1"/>
    </source>
</evidence>
<dbReference type="Proteomes" id="UP000434957">
    <property type="component" value="Unassembled WGS sequence"/>
</dbReference>
<keyword evidence="4" id="KW-1185">Reference proteome</keyword>
<protein>
    <submittedName>
        <fullName evidence="2">Uncharacterized protein</fullName>
    </submittedName>
</protein>
<dbReference type="Proteomes" id="UP000429607">
    <property type="component" value="Unassembled WGS sequence"/>
</dbReference>
<gene>
    <name evidence="1" type="ORF">PR001_g7048</name>
    <name evidence="2" type="ORF">PR003_g29243</name>
</gene>
<proteinExistence type="predicted"/>
<name>A0A6A4BPP5_9STRA</name>
<organism evidence="2 4">
    <name type="scientific">Phytophthora rubi</name>
    <dbReference type="NCBI Taxonomy" id="129364"/>
    <lineage>
        <taxon>Eukaryota</taxon>
        <taxon>Sar</taxon>
        <taxon>Stramenopiles</taxon>
        <taxon>Oomycota</taxon>
        <taxon>Peronosporomycetes</taxon>
        <taxon>Peronosporales</taxon>
        <taxon>Peronosporaceae</taxon>
        <taxon>Phytophthora</taxon>
    </lineage>
</organism>
<accession>A0A6A4BPP5</accession>
<dbReference type="AlphaFoldDB" id="A0A6A4BPP5"/>
<dbReference type="EMBL" id="QXFT01004802">
    <property type="protein sequence ID" value="KAE9275774.1"/>
    <property type="molecule type" value="Genomic_DNA"/>
</dbReference>
<evidence type="ECO:0000313" key="3">
    <source>
        <dbReference type="Proteomes" id="UP000429607"/>
    </source>
</evidence>